<dbReference type="RefSeq" id="WP_290284916.1">
    <property type="nucleotide sequence ID" value="NZ_JAUFQN010000019.1"/>
</dbReference>
<evidence type="ECO:0000313" key="3">
    <source>
        <dbReference type="Proteomes" id="UP001589576"/>
    </source>
</evidence>
<proteinExistence type="predicted"/>
<dbReference type="EMBL" id="JBHMFB010000003">
    <property type="protein sequence ID" value="MFB9088319.1"/>
    <property type="molecule type" value="Genomic_DNA"/>
</dbReference>
<accession>A0ABV5GB20</accession>
<keyword evidence="3" id="KW-1185">Reference proteome</keyword>
<dbReference type="Proteomes" id="UP001589576">
    <property type="component" value="Unassembled WGS sequence"/>
</dbReference>
<comment type="caution">
    <text evidence="2">The sequence shown here is derived from an EMBL/GenBank/DDBJ whole genome shotgun (WGS) entry which is preliminary data.</text>
</comment>
<evidence type="ECO:0000256" key="1">
    <source>
        <dbReference type="SAM" id="SignalP"/>
    </source>
</evidence>
<gene>
    <name evidence="2" type="ORF">ACFFUU_01745</name>
</gene>
<reference evidence="2 3" key="1">
    <citation type="submission" date="2024-09" db="EMBL/GenBank/DDBJ databases">
        <authorList>
            <person name="Sun Q."/>
            <person name="Mori K."/>
        </authorList>
    </citation>
    <scope>NUCLEOTIDE SEQUENCE [LARGE SCALE GENOMIC DNA]</scope>
    <source>
        <strain evidence="2 3">CECT 8460</strain>
    </source>
</reference>
<feature type="signal peptide" evidence="1">
    <location>
        <begin position="1"/>
        <end position="18"/>
    </location>
</feature>
<dbReference type="PROSITE" id="PS51257">
    <property type="entry name" value="PROKAR_LIPOPROTEIN"/>
    <property type="match status" value="1"/>
</dbReference>
<keyword evidence="1" id="KW-0732">Signal</keyword>
<evidence type="ECO:0000313" key="2">
    <source>
        <dbReference type="EMBL" id="MFB9088319.1"/>
    </source>
</evidence>
<organism evidence="2 3">
    <name type="scientific">Flavobacterium paronense</name>
    <dbReference type="NCBI Taxonomy" id="1392775"/>
    <lineage>
        <taxon>Bacteria</taxon>
        <taxon>Pseudomonadati</taxon>
        <taxon>Bacteroidota</taxon>
        <taxon>Flavobacteriia</taxon>
        <taxon>Flavobacteriales</taxon>
        <taxon>Flavobacteriaceae</taxon>
        <taxon>Flavobacterium</taxon>
    </lineage>
</organism>
<evidence type="ECO:0008006" key="4">
    <source>
        <dbReference type="Google" id="ProtNLM"/>
    </source>
</evidence>
<feature type="chain" id="PRO_5046161943" description="DUF4465 domain-containing protein" evidence="1">
    <location>
        <begin position="19"/>
        <end position="316"/>
    </location>
</feature>
<sequence length="316" mass="34552">MKRILCILTLLLIITACDDGNLTVDVIDFTDVAAQKCSDKDVIYKIKDAEMLFIEIPSTTFTSDVTLAGTPIEVPINSTNKVTYRKYASTVTANNICGSAPDVTPNLVEQWNATSGTIQITSTAVKSTNTTDNSTRITGYTYNIVFKNISFQKPTALQTYTTFPFGNYATTVSQLAFGFNHEVDKSACNNKIYDFSGGEVFTLDVEDYTTLFASEVTTTPRTALISTTNKLSYRLYSGTITDAYFCATTIPSSPTLTQQWNAIDGIEATSGIIEVTTTTLGSQHLHTIRLKKVTLKKGNSDFSLGDDYLFGTLITN</sequence>
<protein>
    <recommendedName>
        <fullName evidence="4">DUF4465 domain-containing protein</fullName>
    </recommendedName>
</protein>
<name>A0ABV5GB20_9FLAO</name>